<sequence>MCKIISIAVLSLTMMGVSIASAEDLTGPQKNAVRSANNYLSFKGFSRLGLIQQLSSPYGDAYDAANATAAVDSLSVDWNIQAARSAKTYLEMMGFSCNGLIRQLSSDAGDKFTESQATYGAEQAGAC</sequence>
<evidence type="ECO:0000313" key="3">
    <source>
        <dbReference type="EMBL" id="MCY0095630.1"/>
    </source>
</evidence>
<name>A0ABT3YI98_9HYPH</name>
<dbReference type="Pfam" id="PF07553">
    <property type="entry name" value="Lipoprotein_Ltp"/>
    <property type="match status" value="2"/>
</dbReference>
<gene>
    <name evidence="3" type="ORF">OEG82_16630</name>
</gene>
<dbReference type="Gene3D" id="1.10.10.10">
    <property type="entry name" value="Winged helix-like DNA-binding domain superfamily/Winged helix DNA-binding domain"/>
    <property type="match status" value="2"/>
</dbReference>
<dbReference type="InterPro" id="IPR036388">
    <property type="entry name" value="WH-like_DNA-bd_sf"/>
</dbReference>
<proteinExistence type="predicted"/>
<dbReference type="InterPro" id="IPR011434">
    <property type="entry name" value="Ltp-like_HTH"/>
</dbReference>
<reference evidence="3" key="1">
    <citation type="submission" date="2022-10" db="EMBL/GenBank/DDBJ databases">
        <title>Hoeflea sp. J2-29, isolated from marine algae.</title>
        <authorList>
            <person name="Kristyanto S."/>
            <person name="Kim J.M."/>
            <person name="Jeon C.O."/>
        </authorList>
    </citation>
    <scope>NUCLEOTIDE SEQUENCE</scope>
    <source>
        <strain evidence="3">J2-29</strain>
    </source>
</reference>
<comment type="caution">
    <text evidence="3">The sequence shown here is derived from an EMBL/GenBank/DDBJ whole genome shotgun (WGS) entry which is preliminary data.</text>
</comment>
<organism evidence="3 4">
    <name type="scientific">Hoeflea ulvae</name>
    <dbReference type="NCBI Taxonomy" id="2983764"/>
    <lineage>
        <taxon>Bacteria</taxon>
        <taxon>Pseudomonadati</taxon>
        <taxon>Pseudomonadota</taxon>
        <taxon>Alphaproteobacteria</taxon>
        <taxon>Hyphomicrobiales</taxon>
        <taxon>Rhizobiaceae</taxon>
        <taxon>Hoeflea</taxon>
    </lineage>
</organism>
<feature type="domain" description="Putative host cell surface-exposed lipoprotein Ltp-like HTH region" evidence="2">
    <location>
        <begin position="29"/>
        <end position="74"/>
    </location>
</feature>
<feature type="chain" id="PRO_5045682039" evidence="1">
    <location>
        <begin position="23"/>
        <end position="127"/>
    </location>
</feature>
<evidence type="ECO:0000313" key="4">
    <source>
        <dbReference type="Proteomes" id="UP001081283"/>
    </source>
</evidence>
<protein>
    <submittedName>
        <fullName evidence="3">Ltp family lipoprotein</fullName>
    </submittedName>
</protein>
<evidence type="ECO:0000259" key="2">
    <source>
        <dbReference type="Pfam" id="PF07553"/>
    </source>
</evidence>
<dbReference type="Proteomes" id="UP001081283">
    <property type="component" value="Unassembled WGS sequence"/>
</dbReference>
<feature type="signal peptide" evidence="1">
    <location>
        <begin position="1"/>
        <end position="22"/>
    </location>
</feature>
<keyword evidence="4" id="KW-1185">Reference proteome</keyword>
<evidence type="ECO:0000256" key="1">
    <source>
        <dbReference type="SAM" id="SignalP"/>
    </source>
</evidence>
<keyword evidence="1" id="KW-0732">Signal</keyword>
<keyword evidence="3" id="KW-0449">Lipoprotein</keyword>
<dbReference type="EMBL" id="JAOVZQ010000001">
    <property type="protein sequence ID" value="MCY0095630.1"/>
    <property type="molecule type" value="Genomic_DNA"/>
</dbReference>
<feature type="domain" description="Putative host cell surface-exposed lipoprotein Ltp-like HTH region" evidence="2">
    <location>
        <begin position="77"/>
        <end position="120"/>
    </location>
</feature>
<dbReference type="RefSeq" id="WP_267613511.1">
    <property type="nucleotide sequence ID" value="NZ_JAOVZQ010000001.1"/>
</dbReference>
<accession>A0ABT3YI98</accession>